<organism evidence="1">
    <name type="scientific">Siphoviridae sp. ct4me22</name>
    <dbReference type="NCBI Taxonomy" id="2826290"/>
    <lineage>
        <taxon>Viruses</taxon>
        <taxon>Duplodnaviria</taxon>
        <taxon>Heunggongvirae</taxon>
        <taxon>Uroviricota</taxon>
        <taxon>Caudoviricetes</taxon>
    </lineage>
</organism>
<name>A0A8S5MRA1_9CAUD</name>
<evidence type="ECO:0000313" key="1">
    <source>
        <dbReference type="EMBL" id="DAD84849.1"/>
    </source>
</evidence>
<protein>
    <submittedName>
        <fullName evidence="1">Uncharacterized protein</fullName>
    </submittedName>
</protein>
<dbReference type="EMBL" id="BK014967">
    <property type="protein sequence ID" value="DAD84849.1"/>
    <property type="molecule type" value="Genomic_DNA"/>
</dbReference>
<accession>A0A8S5MRA1</accession>
<reference evidence="1" key="1">
    <citation type="journal article" date="2021" name="Proc. Natl. Acad. Sci. U.S.A.">
        <title>A Catalog of Tens of Thousands of Viruses from Human Metagenomes Reveals Hidden Associations with Chronic Diseases.</title>
        <authorList>
            <person name="Tisza M.J."/>
            <person name="Buck C.B."/>
        </authorList>
    </citation>
    <scope>NUCLEOTIDE SEQUENCE</scope>
    <source>
        <strain evidence="1">Ct4me22</strain>
    </source>
</reference>
<sequence length="69" mass="8092">MLFDFVGTSRSSFNYPFDFAFFTRKTPRRSTVTVILEILTAPGSFFSSNRTFLMCDRVRLSFPIFIYID</sequence>
<proteinExistence type="predicted"/>